<feature type="signal peptide" evidence="1">
    <location>
        <begin position="1"/>
        <end position="15"/>
    </location>
</feature>
<name>A0A1Y1YMI1_9PLEO</name>
<comment type="caution">
    <text evidence="2">The sequence shown here is derived from an EMBL/GenBank/DDBJ whole genome shotgun (WGS) entry which is preliminary data.</text>
</comment>
<dbReference type="EMBL" id="MCFA01000201">
    <property type="protein sequence ID" value="ORX99230.1"/>
    <property type="molecule type" value="Genomic_DNA"/>
</dbReference>
<dbReference type="Proteomes" id="UP000193144">
    <property type="component" value="Unassembled WGS sequence"/>
</dbReference>
<proteinExistence type="predicted"/>
<evidence type="ECO:0000313" key="3">
    <source>
        <dbReference type="Proteomes" id="UP000193144"/>
    </source>
</evidence>
<organism evidence="2 3">
    <name type="scientific">Clohesyomyces aquaticus</name>
    <dbReference type="NCBI Taxonomy" id="1231657"/>
    <lineage>
        <taxon>Eukaryota</taxon>
        <taxon>Fungi</taxon>
        <taxon>Dikarya</taxon>
        <taxon>Ascomycota</taxon>
        <taxon>Pezizomycotina</taxon>
        <taxon>Dothideomycetes</taxon>
        <taxon>Pleosporomycetidae</taxon>
        <taxon>Pleosporales</taxon>
        <taxon>Lindgomycetaceae</taxon>
        <taxon>Clohesyomyces</taxon>
    </lineage>
</organism>
<feature type="chain" id="PRO_5013299456" evidence="1">
    <location>
        <begin position="16"/>
        <end position="128"/>
    </location>
</feature>
<gene>
    <name evidence="2" type="ORF">BCR34DRAFT_140564</name>
</gene>
<protein>
    <submittedName>
        <fullName evidence="2">Uncharacterized protein</fullName>
    </submittedName>
</protein>
<reference evidence="2 3" key="1">
    <citation type="submission" date="2016-07" db="EMBL/GenBank/DDBJ databases">
        <title>Pervasive Adenine N6-methylation of Active Genes in Fungi.</title>
        <authorList>
            <consortium name="DOE Joint Genome Institute"/>
            <person name="Mondo S.J."/>
            <person name="Dannebaum R.O."/>
            <person name="Kuo R.C."/>
            <person name="Labutti K."/>
            <person name="Haridas S."/>
            <person name="Kuo A."/>
            <person name="Salamov A."/>
            <person name="Ahrendt S.R."/>
            <person name="Lipzen A."/>
            <person name="Sullivan W."/>
            <person name="Andreopoulos W.B."/>
            <person name="Clum A."/>
            <person name="Lindquist E."/>
            <person name="Daum C."/>
            <person name="Ramamoorthy G.K."/>
            <person name="Gryganskyi A."/>
            <person name="Culley D."/>
            <person name="Magnuson J.K."/>
            <person name="James T.Y."/>
            <person name="O'Malley M.A."/>
            <person name="Stajich J.E."/>
            <person name="Spatafora J.W."/>
            <person name="Visel A."/>
            <person name="Grigoriev I.V."/>
        </authorList>
    </citation>
    <scope>NUCLEOTIDE SEQUENCE [LARGE SCALE GENOMIC DNA]</scope>
    <source>
        <strain evidence="2 3">CBS 115471</strain>
    </source>
</reference>
<accession>A0A1Y1YMI1</accession>
<dbReference type="AlphaFoldDB" id="A0A1Y1YMI1"/>
<sequence>MGFFFLGCSFSIVTPLDLSLFCGRIFCLMCVMRMENQQGRSGDPKNVIFVLWDFLVPRVYSLCNLSLCLCLRLVCLSPLPVRMVSRVLSAMESLENVRGQKWKLEWSAAFWAGALPVCDRVPEWIVIE</sequence>
<evidence type="ECO:0000256" key="1">
    <source>
        <dbReference type="SAM" id="SignalP"/>
    </source>
</evidence>
<keyword evidence="1" id="KW-0732">Signal</keyword>
<evidence type="ECO:0000313" key="2">
    <source>
        <dbReference type="EMBL" id="ORX99230.1"/>
    </source>
</evidence>
<keyword evidence="3" id="KW-1185">Reference proteome</keyword>